<protein>
    <submittedName>
        <fullName evidence="3">Uncharacterized protein</fullName>
    </submittedName>
</protein>
<name>A0ABU7BHU3_9TELE</name>
<accession>A0ABU7BHU3</accession>
<keyword evidence="4" id="KW-1185">Reference proteome</keyword>
<feature type="transmembrane region" description="Helical" evidence="2">
    <location>
        <begin position="739"/>
        <end position="759"/>
    </location>
</feature>
<keyword evidence="2" id="KW-0472">Membrane</keyword>
<sequence>MKIFLSFVGHGLGWYNHIQDTLNCRASVYSFRKDLFQQNPGRHRGGNHACPDMQQTDQQQAKAELVQIFRNFSHGDTMTGLVRQKKGDDGDETGSPQTQTEFNTSQVNLPAAVQKEMFRNFNALICKHIGGTKTQTQRDEHGFPICCKQNAGFQRYEKAKYCQILMEISTHFRNIKLPQSAAASMGQPSISQRISDSFKHENVFPLFLGYQPPVNYSQKMFRRSPNHNTSINNSHTLNKETRGMVKTTNTERKPRIFMNALNPHDWFYTLRGFTAAFCGIITRAGHGLYMFYTRLASGFNTVRRIFGALSNLVQARNPAIIYKSQTHDEKIISSSSKLGRNSGEMGDQQTAARTRNPRDELRQQIYRQTLTQNANLKQKKPVNKSLVYIALCPGHPQVDNKQRSMGQTKPEPQSRHLTDQILTWPWRLFRYAGATFGRTCTRMSAFSHQTRETIVAAFQTTRTRTAGFLNTTQTRFRNCLLEAGEELRMNLVMIVEDCKYVIRRIFHLGSETGLAITYCVWLIYVNNEERFQRIGRRTLLFLNQVKARTDDAFNRTQTRIRNYLHTTRERQTNEATSENHETMDADPASIPERHCGSTVIHTDSTGKIIHVNPRDEDSSQEAKPEAGQPVSKSFSTFMFAALCLVQPQIDNDNEQRSMGQTEPDPQSTHLTDQILTWPWRLYRYVGATYGRICTRMSAFSHQTRETIVAAFSYIQNQLFRITAIFNTIQIRIRGILRELFIQLLYVISLLIKVTLLYFITTGALWFLMMLNHCIFYTYRLGLTFLIYPLKHVLLYGSKLCKCLLNVNPK</sequence>
<organism evidence="3 4">
    <name type="scientific">Ataeniobius toweri</name>
    <dbReference type="NCBI Taxonomy" id="208326"/>
    <lineage>
        <taxon>Eukaryota</taxon>
        <taxon>Metazoa</taxon>
        <taxon>Chordata</taxon>
        <taxon>Craniata</taxon>
        <taxon>Vertebrata</taxon>
        <taxon>Euteleostomi</taxon>
        <taxon>Actinopterygii</taxon>
        <taxon>Neopterygii</taxon>
        <taxon>Teleostei</taxon>
        <taxon>Neoteleostei</taxon>
        <taxon>Acanthomorphata</taxon>
        <taxon>Ovalentaria</taxon>
        <taxon>Atherinomorphae</taxon>
        <taxon>Cyprinodontiformes</taxon>
        <taxon>Goodeidae</taxon>
        <taxon>Ataeniobius</taxon>
    </lineage>
</organism>
<comment type="caution">
    <text evidence="3">The sequence shown here is derived from an EMBL/GenBank/DDBJ whole genome shotgun (WGS) entry which is preliminary data.</text>
</comment>
<feature type="compositionally biased region" description="Basic and acidic residues" evidence="1">
    <location>
        <begin position="568"/>
        <end position="583"/>
    </location>
</feature>
<feature type="compositionally biased region" description="Polar residues" evidence="1">
    <location>
        <begin position="94"/>
        <end position="105"/>
    </location>
</feature>
<dbReference type="Proteomes" id="UP001345963">
    <property type="component" value="Unassembled WGS sequence"/>
</dbReference>
<feature type="region of interest" description="Disordered" evidence="1">
    <location>
        <begin position="609"/>
        <end position="628"/>
    </location>
</feature>
<keyword evidence="2" id="KW-1133">Transmembrane helix</keyword>
<feature type="transmembrane region" description="Helical" evidence="2">
    <location>
        <begin position="765"/>
        <end position="789"/>
    </location>
</feature>
<keyword evidence="2" id="KW-0812">Transmembrane</keyword>
<feature type="region of interest" description="Disordered" evidence="1">
    <location>
        <begin position="79"/>
        <end position="105"/>
    </location>
</feature>
<feature type="region of interest" description="Disordered" evidence="1">
    <location>
        <begin position="568"/>
        <end position="593"/>
    </location>
</feature>
<proteinExistence type="predicted"/>
<feature type="region of interest" description="Disordered" evidence="1">
    <location>
        <begin position="336"/>
        <end position="357"/>
    </location>
</feature>
<gene>
    <name evidence="3" type="ORF">ATANTOWER_021055</name>
</gene>
<feature type="compositionally biased region" description="Basic and acidic residues" evidence="1">
    <location>
        <begin position="612"/>
        <end position="624"/>
    </location>
</feature>
<dbReference type="EMBL" id="JAHUTI010053671">
    <property type="protein sequence ID" value="MED6249878.1"/>
    <property type="molecule type" value="Genomic_DNA"/>
</dbReference>
<reference evidence="3 4" key="1">
    <citation type="submission" date="2021-07" db="EMBL/GenBank/DDBJ databases">
        <authorList>
            <person name="Palmer J.M."/>
        </authorList>
    </citation>
    <scope>NUCLEOTIDE SEQUENCE [LARGE SCALE GENOMIC DNA]</scope>
    <source>
        <strain evidence="3 4">AT_MEX2019</strain>
        <tissue evidence="3">Muscle</tissue>
    </source>
</reference>
<evidence type="ECO:0000313" key="4">
    <source>
        <dbReference type="Proteomes" id="UP001345963"/>
    </source>
</evidence>
<evidence type="ECO:0000313" key="3">
    <source>
        <dbReference type="EMBL" id="MED6249878.1"/>
    </source>
</evidence>
<evidence type="ECO:0000256" key="2">
    <source>
        <dbReference type="SAM" id="Phobius"/>
    </source>
</evidence>
<evidence type="ECO:0000256" key="1">
    <source>
        <dbReference type="SAM" id="MobiDB-lite"/>
    </source>
</evidence>